<gene>
    <name evidence="2" type="ORF">MACH07_01780</name>
</gene>
<name>A0AA48HNA5_9FLAO</name>
<proteinExistence type="predicted"/>
<dbReference type="AlphaFoldDB" id="A0AA48HNA5"/>
<feature type="transmembrane region" description="Helical" evidence="1">
    <location>
        <begin position="41"/>
        <end position="59"/>
    </location>
</feature>
<feature type="transmembrane region" description="Helical" evidence="1">
    <location>
        <begin position="12"/>
        <end position="35"/>
    </location>
</feature>
<evidence type="ECO:0000313" key="2">
    <source>
        <dbReference type="EMBL" id="BDW91346.1"/>
    </source>
</evidence>
<keyword evidence="1" id="KW-0472">Membrane</keyword>
<protein>
    <recommendedName>
        <fullName evidence="4">PH domain-containing protein</fullName>
    </recommendedName>
</protein>
<sequence length="149" mass="17102">MKMKNTYKVIAYKNSFFIIQTLQVLFVSGLLLNTLRYSDSLVISIILVSVALLGVFYVFHSATSKIYIFDEHILIGSILHKKKINIEDVTAVHICRRRLYTTDYLNKSLATSLNWIHLSTKNTRKGAIFQYNEPLYDALKSIVSKSQHA</sequence>
<dbReference type="EMBL" id="AP027268">
    <property type="protein sequence ID" value="BDW91346.1"/>
    <property type="molecule type" value="Genomic_DNA"/>
</dbReference>
<dbReference type="Proteomes" id="UP001330184">
    <property type="component" value="Chromosome"/>
</dbReference>
<evidence type="ECO:0000313" key="3">
    <source>
        <dbReference type="Proteomes" id="UP001330184"/>
    </source>
</evidence>
<keyword evidence="1" id="KW-0812">Transmembrane</keyword>
<organism evidence="2 3">
    <name type="scientific">Flagellimonas marinaquae</name>
    <dbReference type="NCBI Taxonomy" id="254955"/>
    <lineage>
        <taxon>Bacteria</taxon>
        <taxon>Pseudomonadati</taxon>
        <taxon>Bacteroidota</taxon>
        <taxon>Flavobacteriia</taxon>
        <taxon>Flavobacteriales</taxon>
        <taxon>Flavobacteriaceae</taxon>
        <taxon>Flagellimonas</taxon>
    </lineage>
</organism>
<reference evidence="2 3" key="1">
    <citation type="submission" date="2023-01" db="EMBL/GenBank/DDBJ databases">
        <title>Complete genome sequence of Muricauda aquimarina strain IFOP_LL357.</title>
        <authorList>
            <person name="Gajardo G."/>
            <person name="Ueki S."/>
            <person name="Maruyama F."/>
        </authorList>
    </citation>
    <scope>NUCLEOTIDE SEQUENCE [LARGE SCALE GENOMIC DNA]</scope>
    <source>
        <strain evidence="2 3">IFOP_LL357</strain>
    </source>
</reference>
<evidence type="ECO:0000256" key="1">
    <source>
        <dbReference type="SAM" id="Phobius"/>
    </source>
</evidence>
<accession>A0AA48HNA5</accession>
<evidence type="ECO:0008006" key="4">
    <source>
        <dbReference type="Google" id="ProtNLM"/>
    </source>
</evidence>
<keyword evidence="1" id="KW-1133">Transmembrane helix</keyword>
<keyword evidence="3" id="KW-1185">Reference proteome</keyword>